<evidence type="ECO:0000256" key="1">
    <source>
        <dbReference type="SAM" id="MobiDB-lite"/>
    </source>
</evidence>
<organism evidence="2 3">
    <name type="scientific">Portunus trituberculatus</name>
    <name type="common">Swimming crab</name>
    <name type="synonym">Neptunus trituberculatus</name>
    <dbReference type="NCBI Taxonomy" id="210409"/>
    <lineage>
        <taxon>Eukaryota</taxon>
        <taxon>Metazoa</taxon>
        <taxon>Ecdysozoa</taxon>
        <taxon>Arthropoda</taxon>
        <taxon>Crustacea</taxon>
        <taxon>Multicrustacea</taxon>
        <taxon>Malacostraca</taxon>
        <taxon>Eumalacostraca</taxon>
        <taxon>Eucarida</taxon>
        <taxon>Decapoda</taxon>
        <taxon>Pleocyemata</taxon>
        <taxon>Brachyura</taxon>
        <taxon>Eubrachyura</taxon>
        <taxon>Portunoidea</taxon>
        <taxon>Portunidae</taxon>
        <taxon>Portuninae</taxon>
        <taxon>Portunus</taxon>
    </lineage>
</organism>
<reference evidence="2 3" key="1">
    <citation type="submission" date="2019-05" db="EMBL/GenBank/DDBJ databases">
        <title>Another draft genome of Portunus trituberculatus and its Hox gene families provides insights of decapod evolution.</title>
        <authorList>
            <person name="Jeong J.-H."/>
            <person name="Song I."/>
            <person name="Kim S."/>
            <person name="Choi T."/>
            <person name="Kim D."/>
            <person name="Ryu S."/>
            <person name="Kim W."/>
        </authorList>
    </citation>
    <scope>NUCLEOTIDE SEQUENCE [LARGE SCALE GENOMIC DNA]</scope>
    <source>
        <tissue evidence="2">Muscle</tissue>
    </source>
</reference>
<evidence type="ECO:0000313" key="2">
    <source>
        <dbReference type="EMBL" id="MPC46011.1"/>
    </source>
</evidence>
<dbReference type="EMBL" id="VSRR010006994">
    <property type="protein sequence ID" value="MPC46011.1"/>
    <property type="molecule type" value="Genomic_DNA"/>
</dbReference>
<dbReference type="Proteomes" id="UP000324222">
    <property type="component" value="Unassembled WGS sequence"/>
</dbReference>
<keyword evidence="3" id="KW-1185">Reference proteome</keyword>
<sequence>MQHVGQALQGTRATAHVAAAGQRSITGQTLTTAGRSRPPHNNDSSINQEGQNKKVSSLMSHVTFPGNLLRIFSKHQQNLKSVAQPL</sequence>
<comment type="caution">
    <text evidence="2">The sequence shown here is derived from an EMBL/GenBank/DDBJ whole genome shotgun (WGS) entry which is preliminary data.</text>
</comment>
<evidence type="ECO:0000313" key="3">
    <source>
        <dbReference type="Proteomes" id="UP000324222"/>
    </source>
</evidence>
<accession>A0A5B7FFG6</accession>
<proteinExistence type="predicted"/>
<protein>
    <submittedName>
        <fullName evidence="2">Uncharacterized protein</fullName>
    </submittedName>
</protein>
<feature type="compositionally biased region" description="Polar residues" evidence="1">
    <location>
        <begin position="23"/>
        <end position="59"/>
    </location>
</feature>
<gene>
    <name evidence="2" type="ORF">E2C01_039718</name>
</gene>
<dbReference type="AlphaFoldDB" id="A0A5B7FFG6"/>
<name>A0A5B7FFG6_PORTR</name>
<feature type="region of interest" description="Disordered" evidence="1">
    <location>
        <begin position="1"/>
        <end position="59"/>
    </location>
</feature>